<organism evidence="8 9">
    <name type="scientific">Pseudorhizobium pelagicum</name>
    <dbReference type="NCBI Taxonomy" id="1509405"/>
    <lineage>
        <taxon>Bacteria</taxon>
        <taxon>Pseudomonadati</taxon>
        <taxon>Pseudomonadota</taxon>
        <taxon>Alphaproteobacteria</taxon>
        <taxon>Hyphomicrobiales</taxon>
        <taxon>Rhizobiaceae</taxon>
        <taxon>Rhizobium/Agrobacterium group</taxon>
        <taxon>Pseudorhizobium</taxon>
    </lineage>
</organism>
<feature type="signal peptide" evidence="6">
    <location>
        <begin position="1"/>
        <end position="27"/>
    </location>
</feature>
<dbReference type="AlphaFoldDB" id="A0A922T8Q1"/>
<feature type="domain" description="OmpA-like" evidence="7">
    <location>
        <begin position="578"/>
        <end position="703"/>
    </location>
</feature>
<gene>
    <name evidence="8" type="ORF">GV68_02470</name>
</gene>
<dbReference type="SUPFAM" id="SSF103088">
    <property type="entry name" value="OmpA-like"/>
    <property type="match status" value="1"/>
</dbReference>
<keyword evidence="9" id="KW-1185">Reference proteome</keyword>
<dbReference type="EMBL" id="JOKJ01000001">
    <property type="protein sequence ID" value="KEQ11163.1"/>
    <property type="molecule type" value="Genomic_DNA"/>
</dbReference>
<evidence type="ECO:0000256" key="4">
    <source>
        <dbReference type="PROSITE-ProRule" id="PRU00473"/>
    </source>
</evidence>
<evidence type="ECO:0000256" key="5">
    <source>
        <dbReference type="SAM" id="MobiDB-lite"/>
    </source>
</evidence>
<comment type="subcellular location">
    <subcellularLocation>
        <location evidence="1">Cell outer membrane</location>
    </subcellularLocation>
</comment>
<dbReference type="PRINTS" id="PR01021">
    <property type="entry name" value="OMPADOMAIN"/>
</dbReference>
<dbReference type="PANTHER" id="PTHR30329:SF21">
    <property type="entry name" value="LIPOPROTEIN YIAD-RELATED"/>
    <property type="match status" value="1"/>
</dbReference>
<feature type="chain" id="PRO_5037794606" description="OmpA-like domain-containing protein" evidence="6">
    <location>
        <begin position="28"/>
        <end position="706"/>
    </location>
</feature>
<sequence>MSMKSRLFASVAAPLVSLPLMMQPAFAVPPKIAIPAASAGDVIRVQGTVILPPGAVPEEEQAPEEAPAEEAPAEEAPAEEAPAEEAPAEATPEPAPEVIQEAPAEVQPEAPAPEPEPEAAPAPEPEPEAAPEVAPEPAPEPEVTPEEAPAEAAPEAAPAEEAPAAETAPEAEQAPAEEQAPAAAAEQPAEETAPASEETAPAAETTEQPSEQPAEAPADGEQDAADAPVVLPEGEAPAAATEGAAETAPAEGATDAPAAETTTEGAAATGEAAPAGEPPVATTTEDVQRAQEIADDPSAAQDGETAVLPIENGAAVLDSQKEAAPVETAPAGTTAAPADGTAAPAPAQAPAQATAPVAAPTSDAEAQAPMQARQRSEFRAATAEEGERIEGRPEYRRTEGWGYRDGDRDWRDGDRRDGRRDRDGRNDRDSEARIIISIGERPVVYHDDTSRFYGDDGGVYYERLPGDRYREVVERPGGVQVVTIRNSSGSVVQRSRIVDGEEYVLYYAPELYEDADYVWRDPALDLPPMRLSVPLDQYIIDTSSDPDRDYYEFLDQPPVEQVERVYSLDEVRYSARIRDKARRIDLDTVKFATGSAEIPMNEASSLRKVAEAMNQILKENPAETFLIEGHTDAVGSDESNLILSDERAESVAVVLTDAFGIPPENLATQGYGERFLKIRTEGAEQDNRRVTIRRITPLVKPVASNQ</sequence>
<dbReference type="PROSITE" id="PS51123">
    <property type="entry name" value="OMPA_2"/>
    <property type="match status" value="1"/>
</dbReference>
<evidence type="ECO:0000259" key="7">
    <source>
        <dbReference type="PROSITE" id="PS51123"/>
    </source>
</evidence>
<dbReference type="CDD" id="cd07185">
    <property type="entry name" value="OmpA_C-like"/>
    <property type="match status" value="1"/>
</dbReference>
<keyword evidence="3" id="KW-0998">Cell outer membrane</keyword>
<dbReference type="InterPro" id="IPR050330">
    <property type="entry name" value="Bact_OuterMem_StrucFunc"/>
</dbReference>
<evidence type="ECO:0000313" key="9">
    <source>
        <dbReference type="Proteomes" id="UP000052167"/>
    </source>
</evidence>
<keyword evidence="2 4" id="KW-0472">Membrane</keyword>
<dbReference type="InterPro" id="IPR006664">
    <property type="entry name" value="OMP_bac"/>
</dbReference>
<dbReference type="Pfam" id="PF00691">
    <property type="entry name" value="OmpA"/>
    <property type="match status" value="1"/>
</dbReference>
<comment type="caution">
    <text evidence="8">The sequence shown here is derived from an EMBL/GenBank/DDBJ whole genome shotgun (WGS) entry which is preliminary data.</text>
</comment>
<evidence type="ECO:0000256" key="6">
    <source>
        <dbReference type="SAM" id="SignalP"/>
    </source>
</evidence>
<feature type="compositionally biased region" description="Pro residues" evidence="5">
    <location>
        <begin position="110"/>
        <end position="124"/>
    </location>
</feature>
<feature type="compositionally biased region" description="Low complexity" evidence="5">
    <location>
        <begin position="232"/>
        <end position="285"/>
    </location>
</feature>
<feature type="region of interest" description="Disordered" evidence="5">
    <location>
        <begin position="54"/>
        <end position="427"/>
    </location>
</feature>
<evidence type="ECO:0000256" key="1">
    <source>
        <dbReference type="ARBA" id="ARBA00004442"/>
    </source>
</evidence>
<dbReference type="PANTHER" id="PTHR30329">
    <property type="entry name" value="STATOR ELEMENT OF FLAGELLAR MOTOR COMPLEX"/>
    <property type="match status" value="1"/>
</dbReference>
<protein>
    <recommendedName>
        <fullName evidence="7">OmpA-like domain-containing protein</fullName>
    </recommendedName>
</protein>
<dbReference type="RefSeq" id="WP_037166164.1">
    <property type="nucleotide sequence ID" value="NZ_CAJXID010000003.1"/>
</dbReference>
<dbReference type="InterPro" id="IPR036737">
    <property type="entry name" value="OmpA-like_sf"/>
</dbReference>
<feature type="compositionally biased region" description="Low complexity" evidence="5">
    <location>
        <begin position="322"/>
        <end position="361"/>
    </location>
</feature>
<feature type="compositionally biased region" description="Low complexity" evidence="5">
    <location>
        <begin position="88"/>
        <end position="109"/>
    </location>
</feature>
<name>A0A922T8Q1_9HYPH</name>
<dbReference type="Proteomes" id="UP000052167">
    <property type="component" value="Unassembled WGS sequence"/>
</dbReference>
<keyword evidence="6" id="KW-0732">Signal</keyword>
<dbReference type="GO" id="GO:0009279">
    <property type="term" value="C:cell outer membrane"/>
    <property type="evidence" value="ECO:0007669"/>
    <property type="project" value="UniProtKB-SubCell"/>
</dbReference>
<accession>A0A922T8Q1</accession>
<evidence type="ECO:0000313" key="8">
    <source>
        <dbReference type="EMBL" id="KEQ11163.1"/>
    </source>
</evidence>
<dbReference type="InterPro" id="IPR006665">
    <property type="entry name" value="OmpA-like"/>
</dbReference>
<evidence type="ECO:0000256" key="2">
    <source>
        <dbReference type="ARBA" id="ARBA00023136"/>
    </source>
</evidence>
<feature type="compositionally biased region" description="Basic and acidic residues" evidence="5">
    <location>
        <begin position="385"/>
        <end position="427"/>
    </location>
</feature>
<feature type="compositionally biased region" description="Acidic residues" evidence="5">
    <location>
        <begin position="57"/>
        <end position="87"/>
    </location>
</feature>
<reference evidence="8 9" key="1">
    <citation type="submission" date="2014-06" db="EMBL/GenBank/DDBJ databases">
        <title>Rhizobium pelagicum/R2-400B4.</title>
        <authorList>
            <person name="Kimes N.E."/>
            <person name="Lopez-Perez M."/>
        </authorList>
    </citation>
    <scope>NUCLEOTIDE SEQUENCE [LARGE SCALE GENOMIC DNA]</scope>
    <source>
        <strain evidence="8 9">R2-400B4</strain>
    </source>
</reference>
<proteinExistence type="predicted"/>
<evidence type="ECO:0000256" key="3">
    <source>
        <dbReference type="ARBA" id="ARBA00023237"/>
    </source>
</evidence>
<feature type="compositionally biased region" description="Low complexity" evidence="5">
    <location>
        <begin position="150"/>
        <end position="211"/>
    </location>
</feature>
<dbReference type="Gene3D" id="3.30.1330.60">
    <property type="entry name" value="OmpA-like domain"/>
    <property type="match status" value="1"/>
</dbReference>